<name>A0A9W6SQ38_9ACTN</name>
<reference evidence="2" key="1">
    <citation type="submission" date="2023-03" db="EMBL/GenBank/DDBJ databases">
        <title>Actinorhabdospora filicis NBRC 111898.</title>
        <authorList>
            <person name="Ichikawa N."/>
            <person name="Sato H."/>
            <person name="Tonouchi N."/>
        </authorList>
    </citation>
    <scope>NUCLEOTIDE SEQUENCE</scope>
    <source>
        <strain evidence="2">NBRC 111898</strain>
    </source>
</reference>
<dbReference type="EMBL" id="BSTX01000003">
    <property type="protein sequence ID" value="GLZ79944.1"/>
    <property type="molecule type" value="Genomic_DNA"/>
</dbReference>
<dbReference type="Proteomes" id="UP001165079">
    <property type="component" value="Unassembled WGS sequence"/>
</dbReference>
<evidence type="ECO:0000313" key="3">
    <source>
        <dbReference type="Proteomes" id="UP001165079"/>
    </source>
</evidence>
<keyword evidence="3" id="KW-1185">Reference proteome</keyword>
<feature type="region of interest" description="Disordered" evidence="1">
    <location>
        <begin position="1"/>
        <end position="28"/>
    </location>
</feature>
<comment type="caution">
    <text evidence="2">The sequence shown here is derived from an EMBL/GenBank/DDBJ whole genome shotgun (WGS) entry which is preliminary data.</text>
</comment>
<gene>
    <name evidence="2" type="ORF">Afil01_47510</name>
</gene>
<protein>
    <submittedName>
        <fullName evidence="2">Uncharacterized protein</fullName>
    </submittedName>
</protein>
<evidence type="ECO:0000256" key="1">
    <source>
        <dbReference type="SAM" id="MobiDB-lite"/>
    </source>
</evidence>
<accession>A0A9W6SQ38</accession>
<evidence type="ECO:0000313" key="2">
    <source>
        <dbReference type="EMBL" id="GLZ79944.1"/>
    </source>
</evidence>
<organism evidence="2 3">
    <name type="scientific">Actinorhabdospora filicis</name>
    <dbReference type="NCBI Taxonomy" id="1785913"/>
    <lineage>
        <taxon>Bacteria</taxon>
        <taxon>Bacillati</taxon>
        <taxon>Actinomycetota</taxon>
        <taxon>Actinomycetes</taxon>
        <taxon>Micromonosporales</taxon>
        <taxon>Micromonosporaceae</taxon>
        <taxon>Actinorhabdospora</taxon>
    </lineage>
</organism>
<sequence>MVWTWQLEDAEGNAKTAPEESHQSQGDAESWLGMNWRELADQGVAAVVLKEDERVEYRMSLGGEE</sequence>
<dbReference type="RefSeq" id="WP_285665078.1">
    <property type="nucleotide sequence ID" value="NZ_BSTX01000003.1"/>
</dbReference>
<proteinExistence type="predicted"/>
<dbReference type="AlphaFoldDB" id="A0A9W6SQ38"/>